<evidence type="ECO:0000313" key="11">
    <source>
        <dbReference type="EMBL" id="XBO73244.1"/>
    </source>
</evidence>
<evidence type="ECO:0000256" key="2">
    <source>
        <dbReference type="ARBA" id="ARBA00022448"/>
    </source>
</evidence>
<evidence type="ECO:0000259" key="10">
    <source>
        <dbReference type="Pfam" id="PF04290"/>
    </source>
</evidence>
<feature type="transmembrane region" description="Helical" evidence="9">
    <location>
        <begin position="17"/>
        <end position="41"/>
    </location>
</feature>
<dbReference type="AlphaFoldDB" id="A0AAU7KP79"/>
<feature type="transmembrane region" description="Helical" evidence="9">
    <location>
        <begin position="127"/>
        <end position="149"/>
    </location>
</feature>
<gene>
    <name evidence="11" type="ORF">NFG58_20765</name>
</gene>
<feature type="transmembrane region" description="Helical" evidence="9">
    <location>
        <begin position="53"/>
        <end position="71"/>
    </location>
</feature>
<comment type="similarity">
    <text evidence="8 9">Belongs to the TRAP transporter small permease family.</text>
</comment>
<dbReference type="GO" id="GO:0022857">
    <property type="term" value="F:transmembrane transporter activity"/>
    <property type="evidence" value="ECO:0007669"/>
    <property type="project" value="UniProtKB-UniRule"/>
</dbReference>
<dbReference type="GO" id="GO:0015740">
    <property type="term" value="P:C4-dicarboxylate transport"/>
    <property type="evidence" value="ECO:0007669"/>
    <property type="project" value="TreeGrafter"/>
</dbReference>
<dbReference type="GO" id="GO:0005886">
    <property type="term" value="C:plasma membrane"/>
    <property type="evidence" value="ECO:0007669"/>
    <property type="project" value="UniProtKB-SubCell"/>
</dbReference>
<evidence type="ECO:0000256" key="8">
    <source>
        <dbReference type="ARBA" id="ARBA00038436"/>
    </source>
</evidence>
<sequence>MTVHGLLHPVARLVSRLCLALAGIGAALLAALVAYSVFMRWVVGAPPHWAEELPQLVLVWTALLAGVACTYKRSHLSAGLMPLLVGSPAIRRLITRATDLLLLVMLLLLAKAGWDLAWLTMSQTTTALQLPAGLVYLSVPVCCAGMALAQCDHLLASDPLSQEDAS</sequence>
<keyword evidence="6 9" id="KW-1133">Transmembrane helix</keyword>
<proteinExistence type="inferred from homology"/>
<dbReference type="RefSeq" id="WP_261395367.1">
    <property type="nucleotide sequence ID" value="NZ_CP098827.1"/>
</dbReference>
<evidence type="ECO:0000256" key="4">
    <source>
        <dbReference type="ARBA" id="ARBA00022519"/>
    </source>
</evidence>
<comment type="function">
    <text evidence="9">Part of the tripartite ATP-independent periplasmic (TRAP) transport system.</text>
</comment>
<name>A0AAU7KP79_9GAMM</name>
<protein>
    <recommendedName>
        <fullName evidence="9">TRAP transporter small permease protein</fullName>
    </recommendedName>
</protein>
<dbReference type="Pfam" id="PF04290">
    <property type="entry name" value="DctQ"/>
    <property type="match status" value="1"/>
</dbReference>
<comment type="subcellular location">
    <subcellularLocation>
        <location evidence="1 9">Cell inner membrane</location>
        <topology evidence="1 9">Multi-pass membrane protein</topology>
    </subcellularLocation>
</comment>
<keyword evidence="4 9" id="KW-0997">Cell inner membrane</keyword>
<feature type="domain" description="Tripartite ATP-independent periplasmic transporters DctQ component" evidence="10">
    <location>
        <begin position="30"/>
        <end position="155"/>
    </location>
</feature>
<evidence type="ECO:0000256" key="5">
    <source>
        <dbReference type="ARBA" id="ARBA00022692"/>
    </source>
</evidence>
<reference evidence="11" key="1">
    <citation type="submission" date="2022-06" db="EMBL/GenBank/DDBJ databases">
        <title>A novel DMS-producing enzyme.</title>
        <authorList>
            <person name="Zhang Y."/>
        </authorList>
    </citation>
    <scope>NUCLEOTIDE SEQUENCE</scope>
    <source>
        <strain evidence="11">RT37</strain>
    </source>
</reference>
<feature type="transmembrane region" description="Helical" evidence="9">
    <location>
        <begin position="100"/>
        <end position="121"/>
    </location>
</feature>
<dbReference type="EMBL" id="CP098827">
    <property type="protein sequence ID" value="XBO73244.1"/>
    <property type="molecule type" value="Genomic_DNA"/>
</dbReference>
<evidence type="ECO:0000256" key="6">
    <source>
        <dbReference type="ARBA" id="ARBA00022989"/>
    </source>
</evidence>
<comment type="subunit">
    <text evidence="9">The complex comprises the extracytoplasmic solute receptor protein and the two transmembrane proteins.</text>
</comment>
<keyword evidence="5 9" id="KW-0812">Transmembrane</keyword>
<evidence type="ECO:0000256" key="1">
    <source>
        <dbReference type="ARBA" id="ARBA00004429"/>
    </source>
</evidence>
<dbReference type="PANTHER" id="PTHR35011">
    <property type="entry name" value="2,3-DIKETO-L-GULONATE TRAP TRANSPORTER SMALL PERMEASE PROTEIN YIAM"/>
    <property type="match status" value="1"/>
</dbReference>
<keyword evidence="3" id="KW-1003">Cell membrane</keyword>
<dbReference type="InterPro" id="IPR055348">
    <property type="entry name" value="DctQ"/>
</dbReference>
<keyword evidence="2 9" id="KW-0813">Transport</keyword>
<evidence type="ECO:0000256" key="7">
    <source>
        <dbReference type="ARBA" id="ARBA00023136"/>
    </source>
</evidence>
<evidence type="ECO:0000256" key="3">
    <source>
        <dbReference type="ARBA" id="ARBA00022475"/>
    </source>
</evidence>
<accession>A0AAU7KP79</accession>
<dbReference type="InterPro" id="IPR007387">
    <property type="entry name" value="TRAP_DctQ"/>
</dbReference>
<keyword evidence="7 9" id="KW-0472">Membrane</keyword>
<organism evidence="11">
    <name type="scientific">Halomonas sp. RT37</name>
    <dbReference type="NCBI Taxonomy" id="2950872"/>
    <lineage>
        <taxon>Bacteria</taxon>
        <taxon>Pseudomonadati</taxon>
        <taxon>Pseudomonadota</taxon>
        <taxon>Gammaproteobacteria</taxon>
        <taxon>Oceanospirillales</taxon>
        <taxon>Halomonadaceae</taxon>
        <taxon>Halomonas</taxon>
    </lineage>
</organism>
<dbReference type="PANTHER" id="PTHR35011:SF11">
    <property type="entry name" value="TRAP TRANSPORTER SMALL PERMEASE PROTEIN"/>
    <property type="match status" value="1"/>
</dbReference>
<evidence type="ECO:0000256" key="9">
    <source>
        <dbReference type="RuleBase" id="RU369079"/>
    </source>
</evidence>